<keyword evidence="3" id="KW-1185">Reference proteome</keyword>
<protein>
    <recommendedName>
        <fullName evidence="4">DUF3102 domain-containing protein</fullName>
    </recommendedName>
</protein>
<evidence type="ECO:0000313" key="2">
    <source>
        <dbReference type="EMBL" id="RST96137.1"/>
    </source>
</evidence>
<gene>
    <name evidence="2" type="ORF">CBF37_11155</name>
</gene>
<feature type="coiled-coil region" evidence="1">
    <location>
        <begin position="112"/>
        <end position="226"/>
    </location>
</feature>
<dbReference type="InterPro" id="IPR021451">
    <property type="entry name" value="DUF3102"/>
</dbReference>
<reference evidence="2 3" key="1">
    <citation type="submission" date="2017-05" db="EMBL/GenBank/DDBJ databases">
        <title>Vagococcus spp. assemblies.</title>
        <authorList>
            <person name="Gulvik C.A."/>
        </authorList>
    </citation>
    <scope>NUCLEOTIDE SEQUENCE [LARGE SCALE GENOMIC DNA]</scope>
    <source>
        <strain evidence="2 3">SS1995</strain>
    </source>
</reference>
<keyword evidence="1" id="KW-0175">Coiled coil</keyword>
<dbReference type="Pfam" id="PF11300">
    <property type="entry name" value="DUF3102"/>
    <property type="match status" value="1"/>
</dbReference>
<dbReference type="AlphaFoldDB" id="A0A429ZR23"/>
<name>A0A429ZR23_9ENTE</name>
<evidence type="ECO:0000256" key="1">
    <source>
        <dbReference type="SAM" id="Coils"/>
    </source>
</evidence>
<dbReference type="OrthoDB" id="2200242at2"/>
<organism evidence="2 3">
    <name type="scientific">Vagococcus vulneris</name>
    <dbReference type="NCBI Taxonomy" id="1977869"/>
    <lineage>
        <taxon>Bacteria</taxon>
        <taxon>Bacillati</taxon>
        <taxon>Bacillota</taxon>
        <taxon>Bacilli</taxon>
        <taxon>Lactobacillales</taxon>
        <taxon>Enterococcaceae</taxon>
        <taxon>Vagococcus</taxon>
    </lineage>
</organism>
<evidence type="ECO:0000313" key="3">
    <source>
        <dbReference type="Proteomes" id="UP000287857"/>
    </source>
</evidence>
<dbReference type="RefSeq" id="WP_125984814.1">
    <property type="nucleotide sequence ID" value="NZ_NGJS01000028.1"/>
</dbReference>
<dbReference type="EMBL" id="NGJS01000028">
    <property type="protein sequence ID" value="RST96137.1"/>
    <property type="molecule type" value="Genomic_DNA"/>
</dbReference>
<evidence type="ECO:0008006" key="4">
    <source>
        <dbReference type="Google" id="ProtNLM"/>
    </source>
</evidence>
<sequence>MNELTLSSDLNQIELEINYHKQIAGQSIWEIGRRLNHVKENDLVHGEFIKWLNKIGMDRYEATRFMKVANEIPNVDTFTHLGNKALYLIATLPEEQKQEQLIKAEQGDPSTVRELQELKRQLKKKDEQITSQADAIEQLTNRKPEVREIEIEKIPDDYNYLKSKSKDYEFQKQQNNELRDEIKQLEESYRDLLQKRSEVDEKSVKYEQLSQAINQAEGRLNATQKLVSDYKHLSDLLKKSNEFLAQAGSLVYMDLSEVISRDNLAKQELNFLIERLDKFLSDLSSINKNTIIEGEIIND</sequence>
<proteinExistence type="predicted"/>
<accession>A0A429ZR23</accession>
<comment type="caution">
    <text evidence="2">The sequence shown here is derived from an EMBL/GenBank/DDBJ whole genome shotgun (WGS) entry which is preliminary data.</text>
</comment>
<dbReference type="Proteomes" id="UP000287857">
    <property type="component" value="Unassembled WGS sequence"/>
</dbReference>